<dbReference type="Proteomes" id="UP000290289">
    <property type="component" value="Chromosome 5"/>
</dbReference>
<comment type="caution">
    <text evidence="2">The sequence shown here is derived from an EMBL/GenBank/DDBJ whole genome shotgun (WGS) entry which is preliminary data.</text>
</comment>
<gene>
    <name evidence="2" type="ORF">DVH24_021430</name>
</gene>
<protein>
    <submittedName>
        <fullName evidence="2">Uncharacterized protein</fullName>
    </submittedName>
</protein>
<feature type="region of interest" description="Disordered" evidence="1">
    <location>
        <begin position="1"/>
        <end position="30"/>
    </location>
</feature>
<name>A0A498JUT6_MALDO</name>
<dbReference type="EMBL" id="RDQH01000331">
    <property type="protein sequence ID" value="RXH99628.1"/>
    <property type="molecule type" value="Genomic_DNA"/>
</dbReference>
<evidence type="ECO:0000313" key="2">
    <source>
        <dbReference type="EMBL" id="RXH99628.1"/>
    </source>
</evidence>
<organism evidence="2 3">
    <name type="scientific">Malus domestica</name>
    <name type="common">Apple</name>
    <name type="synonym">Pyrus malus</name>
    <dbReference type="NCBI Taxonomy" id="3750"/>
    <lineage>
        <taxon>Eukaryota</taxon>
        <taxon>Viridiplantae</taxon>
        <taxon>Streptophyta</taxon>
        <taxon>Embryophyta</taxon>
        <taxon>Tracheophyta</taxon>
        <taxon>Spermatophyta</taxon>
        <taxon>Magnoliopsida</taxon>
        <taxon>eudicotyledons</taxon>
        <taxon>Gunneridae</taxon>
        <taxon>Pentapetalae</taxon>
        <taxon>rosids</taxon>
        <taxon>fabids</taxon>
        <taxon>Rosales</taxon>
        <taxon>Rosaceae</taxon>
        <taxon>Amygdaloideae</taxon>
        <taxon>Maleae</taxon>
        <taxon>Malus</taxon>
    </lineage>
</organism>
<dbReference type="AlphaFoldDB" id="A0A498JUT6"/>
<feature type="non-terminal residue" evidence="2">
    <location>
        <position position="1"/>
    </location>
</feature>
<evidence type="ECO:0000313" key="3">
    <source>
        <dbReference type="Proteomes" id="UP000290289"/>
    </source>
</evidence>
<evidence type="ECO:0000256" key="1">
    <source>
        <dbReference type="SAM" id="MobiDB-lite"/>
    </source>
</evidence>
<accession>A0A498JUT6</accession>
<keyword evidence="3" id="KW-1185">Reference proteome</keyword>
<reference evidence="2 3" key="1">
    <citation type="submission" date="2018-10" db="EMBL/GenBank/DDBJ databases">
        <title>A high-quality apple genome assembly.</title>
        <authorList>
            <person name="Hu J."/>
        </authorList>
    </citation>
    <scope>NUCLEOTIDE SEQUENCE [LARGE SCALE GENOMIC DNA]</scope>
    <source>
        <strain evidence="3">cv. HFTH1</strain>
        <tissue evidence="2">Young leaf</tissue>
    </source>
</reference>
<sequence length="133" mass="15398">PEEDETVVGPKQVAKNDETVVAPKRLKGDADDEMIDVQQQEEDDDCERTISNVLEKGNVQTDDENIQMTLAAKRVENKMKMKITLTHWLIVRVSLASKFQMSKSKMTKMLHMILPIQLLKMKKEMRTSHTWTR</sequence>
<proteinExistence type="predicted"/>